<feature type="repeat" description="WD" evidence="1">
    <location>
        <begin position="2819"/>
        <end position="2860"/>
    </location>
</feature>
<evidence type="ECO:0000313" key="5">
    <source>
        <dbReference type="Proteomes" id="UP000046395"/>
    </source>
</evidence>
<feature type="domain" description="BEACH-type PH" evidence="4">
    <location>
        <begin position="2236"/>
        <end position="2341"/>
    </location>
</feature>
<reference evidence="6" key="1">
    <citation type="submission" date="2019-12" db="UniProtKB">
        <authorList>
            <consortium name="WormBaseParasite"/>
        </authorList>
    </citation>
    <scope>IDENTIFICATION</scope>
</reference>
<dbReference type="SUPFAM" id="SSF50978">
    <property type="entry name" value="WD40 repeat-like"/>
    <property type="match status" value="1"/>
</dbReference>
<dbReference type="SUPFAM" id="SSF50729">
    <property type="entry name" value="PH domain-like"/>
    <property type="match status" value="1"/>
</dbReference>
<evidence type="ECO:0000256" key="1">
    <source>
        <dbReference type="PROSITE-ProRule" id="PRU00221"/>
    </source>
</evidence>
<feature type="compositionally biased region" description="Low complexity" evidence="2">
    <location>
        <begin position="817"/>
        <end position="828"/>
    </location>
</feature>
<proteinExistence type="predicted"/>
<dbReference type="Gene3D" id="2.130.10.10">
    <property type="entry name" value="YVTN repeat-like/Quinoprotein amine dehydrogenase"/>
    <property type="match status" value="1"/>
</dbReference>
<dbReference type="PROSITE" id="PS50082">
    <property type="entry name" value="WD_REPEATS_2"/>
    <property type="match status" value="1"/>
</dbReference>
<keyword evidence="5" id="KW-1185">Reference proteome</keyword>
<dbReference type="SMART" id="SM00320">
    <property type="entry name" value="WD40"/>
    <property type="match status" value="3"/>
</dbReference>
<dbReference type="InterPro" id="IPR036372">
    <property type="entry name" value="BEACH_dom_sf"/>
</dbReference>
<dbReference type="InterPro" id="IPR023362">
    <property type="entry name" value="PH-BEACH_dom"/>
</dbReference>
<name>A0A5S6R1F0_TRIMR</name>
<dbReference type="PROSITE" id="PS51783">
    <property type="entry name" value="PH_BEACH"/>
    <property type="match status" value="1"/>
</dbReference>
<dbReference type="PANTHER" id="PTHR13743">
    <property type="entry name" value="BEIGE/BEACH-RELATED"/>
    <property type="match status" value="1"/>
</dbReference>
<dbReference type="PROSITE" id="PS50197">
    <property type="entry name" value="BEACH"/>
    <property type="match status" value="1"/>
</dbReference>
<evidence type="ECO:0000259" key="4">
    <source>
        <dbReference type="PROSITE" id="PS51783"/>
    </source>
</evidence>
<dbReference type="STRING" id="70415.A0A5S6R1F0"/>
<dbReference type="PANTHER" id="PTHR13743:SF86">
    <property type="entry name" value="LYSOSOMAL-TRAFFICKING REGULATOR"/>
    <property type="match status" value="1"/>
</dbReference>
<evidence type="ECO:0000259" key="3">
    <source>
        <dbReference type="PROSITE" id="PS50197"/>
    </source>
</evidence>
<protein>
    <submittedName>
        <fullName evidence="6">Lysosomal-trafficking regulator</fullName>
    </submittedName>
</protein>
<evidence type="ECO:0000256" key="2">
    <source>
        <dbReference type="SAM" id="MobiDB-lite"/>
    </source>
</evidence>
<dbReference type="InterPro" id="IPR000409">
    <property type="entry name" value="BEACH_dom"/>
</dbReference>
<dbReference type="Gene3D" id="1.10.1540.10">
    <property type="entry name" value="BEACH domain"/>
    <property type="match status" value="1"/>
</dbReference>
<dbReference type="CDD" id="cd06071">
    <property type="entry name" value="Beach"/>
    <property type="match status" value="1"/>
</dbReference>
<organism evidence="5 6">
    <name type="scientific">Trichuris muris</name>
    <name type="common">Mouse whipworm</name>
    <dbReference type="NCBI Taxonomy" id="70415"/>
    <lineage>
        <taxon>Eukaryota</taxon>
        <taxon>Metazoa</taxon>
        <taxon>Ecdysozoa</taxon>
        <taxon>Nematoda</taxon>
        <taxon>Enoplea</taxon>
        <taxon>Dorylaimia</taxon>
        <taxon>Trichinellida</taxon>
        <taxon>Trichuridae</taxon>
        <taxon>Trichuris</taxon>
    </lineage>
</organism>
<accession>A0A5S6R1F0</accession>
<sequence>MNSWADLFFESRQSDSAREEAIWNSLVGLGPFLCQQITDRVQNAMQESQNEDDVWFPLCYGLCFCPFEFQVQDDVDALLEALWNVVDNILSQHRIDSSSFGVYNCERIRSTLLSFSNAGEVNIKRAQPSVDVSFTEACTSRHVGRRSRFKFKRSVSARLFSFYYEDDEGLPIGWEGQYHDALSLPEHLDNLLHCLALRIRELPSYQTNCAASHGKMIVLLLFMTRLVRHCTKNELLFRLMEQCDMDRFIADNMEPLESRQLYLLLAAFNLCVSVPFIDDDIETALLSFVPRLQFAKKLLSMCTSAMSMGNTEAMSNDHQRAFYIYAMVRFSTFGCLLTNLVSYFVHLCKEDSQIGYPIAVELLRLMHKEQLCDTCMSICDWTGPSLVDEAMCELVCQIAQKLAALGLLFRRLSFSFGHKMTCARENHFRCWRKCKVSTHHNHLLPRVGSAADCVLFSTESALFSLFACRLPEKIRFTLLDEIVAFSSCCCQSPTGYFELLVHLLPNCGPNLQKSLIKCLGRKVSCLIGACSMCRGAKEQNEFEAPIQLGDFLRAYKQCTCRPAFLNMVAALAKSLPDPVRKDLHSGFAIPSMEDIMNRSLPLKRAVIRLYAATITKGDDELLTDGLNNFISLMSESGLSKLVTELLINVARRAGITAQLKIGHKFIALLQIVDRDIRTIVNPSSLNLWLLLCNLAVVCHDMYAVSQACFIRLQHHGFAELVIHVFLASIEYAMDLPERLGPVTSRRLCSLNLQLLRLVLLPFFMESVQLSKFISSLRERTYIERRDINASNCLKMALFFLETSVSINNSLVQGDSTAISSSDSLSPDTDSPETVSSRTEADFSGNDCNIAATVFRQLFSCALNLASALTKTPVLSHAFFDYLEYCHQGYLEKRTVCNASGCVNELLHLFSMLKGGGHTKSLQTIADLLVNVFMYTGDPSIIRMLARLSVRSDLDSLSAFMKAIKKAVNNEERQPLFSFALVNPSRVNSQVQQSMVNAGTRLFLPNDEARDCASSGISQRRLESFGAQVLIELRKLPDLNVRRGITVATWLTGKQEPVFTSDRRGASVYQTVHLVSIGNDDVACSLAVVIPGFRLVLSFKVCGVEVDCRRCGVLPKDTWSSLVLHVKYVNEQLFVKLTLDTRRLFESEVNWNLAQEGTSRESFLLLFSKNCPQRFVGHVASVMLFDGDLSDEQCLCLKCAGPNQCTINWGHSSWLHFVEMQLQELPCFENLRKELSLKLVGVYTARMPDLLCVYELNTGVPMNCPCYVDVCCGIFVTKHQGEQMRRLLLSSGGILIDLFLLARTVELHAPPAIQELAFFYLISSLRSDDCWFREFLLTDGPKMLSLLFSRSDSPIAPSIANMLINYCWIVPSTAASYRFFPPNFPVFQSGALFLPELLVEVLTNLRIWMNHSWEHLTLAFRNLLSLLNSQGTAQLYSSALNRLNFIQSFLHSVLDVLGDAELADHLANAFNSLVAVLIGSPPCPAQITVVFEFLILSHPASSMSVSYQTRDSLSWLNASIIESVVHSFESLKSDCEEGVFTDGYGLLSSVHLQQKAGRDANLLTPLTEDHCLIDLLSGADGVNFSPKENRASIGNRQPPVHNVLRLGLLEILNCALRNLPQSDFCDVACFVIHWEFVIAMLHHQSNECIRSRLVELLCILLRRSNISLRRSFWLKGGFWLLKNELDQYACSSAIFSSILSLLVNDVSAKIEAGIHSEPLGTFPIDEHFVDVLGLLISLLEKAIHDDVLFLSLSSLLINMLEMEKLGEDVWRADFADRLISLLVEIVKSQESIENKDVTAMLQVWRIFASLMIGNSILSYEDTRFECCVRSLKLMLYADLNFFVAGKMPFHRKVRLELIYVLQEIMKDLRQAQMCMHWSGELRTCERRARVTASTKCIEKRLTAVLELLGNYFLFMPVSSWLSEELELLECYFVYLKDLVPEQSLLFRRTVVSNQLQQCALSLLKKIFMYLVYPASLLIGRILRERCGVRISDGEPLCDCRRRFFFVKFLYFDQKTREILKSFLTAAPEYCVLLLQSFHDFYVCKQLSEDDQNMLASCLRFEFLCKPPGDVNSPTRTVGEDTKKRSVLRSFYELTLTWLSFVKADCLDWSSKSTRKANFIRETAMNVTCCVVARQQALRKSYLLGRKAERRSLFGVMGSWKSVKDTLCHPQGIFHLENDWPVEWSLDPTLCLGLVPVKLMGTRSVNYKSRLSSAVDVPLPCLDFSFDVLPFDVKHQALIDEQIVFTCSAVLVTLFYECQGDLLLGKRNIQFIGRECRSVQKLVVLPEENDLSLSWNLGRLTCVYCLCRQGSDSAVEFRFDTLESMLIDFLSPANRMDFLDRLTSLTSMDILVNTEKFAHIAAAAWQRGQLTNFEYLVILNEIAGRTFNDITHYPIFPFVLADYNSIVLDLDSESSYRVFSKPISIQCEDVKQYFVEQYHSLEQECLRANNQCSSSQLVLPYHYGSLYSNIGVVLYFLLRMQPFTNLALEYNDGHFDIPDRLFHNIATTWQLVSGQSRSDCKELVPEFFYLPDFLGNSNGIYSVPCSYSGEAVDDVILPNWCPNRDGRLFVLVHRQALESKFVSNHLNEWIDLVFGYKQIGKAAVSAINVYHPCTSAVLPLKMDDRDEISANALKAMVKTCGRLPKQLFKTPHPAKEVSNDKSTRLISGPLLSISGLRWGSYVGSPSNSAPSLAFSKHLDYGGAAARSMFFLPCGSVQILFHGMAVLLDRRSSKFGCIERRVACMSWLSFGFADCILRVMVNPAKGAKWIPMFPFFDYQVTAYSSVVEGPLYCFGTDLGTLVVIHFCFRGRQLETWKIEKTLCGHQGAICSVAQSVGFRIVVSGSASGELFIWDMNRLIFVRSLTKHNGAVSYCAIGATSGDIASVAAKEVGSDILIHTVNGKLIGRIESHISVCSIAMSSAAEGLSINCVAAGLQNGVIRLWNVWTLSPIADILDNRFLEPMISLCFSPDSLTLVALTERSNILFWTCSTAVQEPASVKVIDLNPMCCNHFTAYGLSRF</sequence>
<dbReference type="InterPro" id="IPR015943">
    <property type="entry name" value="WD40/YVTN_repeat-like_dom_sf"/>
</dbReference>
<feature type="region of interest" description="Disordered" evidence="2">
    <location>
        <begin position="817"/>
        <end position="840"/>
    </location>
</feature>
<dbReference type="SMART" id="SM01026">
    <property type="entry name" value="Beach"/>
    <property type="match status" value="1"/>
</dbReference>
<dbReference type="Proteomes" id="UP000046395">
    <property type="component" value="Unassembled WGS sequence"/>
</dbReference>
<dbReference type="InterPro" id="IPR001680">
    <property type="entry name" value="WD40_rpt"/>
</dbReference>
<keyword evidence="1" id="KW-0853">WD repeat</keyword>
<evidence type="ECO:0000313" key="6">
    <source>
        <dbReference type="WBParaSite" id="TMUE_3000013124.1"/>
    </source>
</evidence>
<dbReference type="Pfam" id="PF02138">
    <property type="entry name" value="Beach"/>
    <property type="match status" value="1"/>
</dbReference>
<dbReference type="InterPro" id="IPR050865">
    <property type="entry name" value="BEACH_Domain"/>
</dbReference>
<dbReference type="SUPFAM" id="SSF81837">
    <property type="entry name" value="BEACH domain"/>
    <property type="match status" value="1"/>
</dbReference>
<feature type="domain" description="BEACH" evidence="3">
    <location>
        <begin position="2348"/>
        <end position="2653"/>
    </location>
</feature>
<dbReference type="WBParaSite" id="TMUE_3000013124.1">
    <property type="protein sequence ID" value="TMUE_3000013124.1"/>
    <property type="gene ID" value="WBGene00285108"/>
</dbReference>
<dbReference type="InterPro" id="IPR036322">
    <property type="entry name" value="WD40_repeat_dom_sf"/>
</dbReference>